<dbReference type="RefSeq" id="WP_378022603.1">
    <property type="nucleotide sequence ID" value="NZ_JBHSKG010000010.1"/>
</dbReference>
<feature type="DNA-binding region" description="H-T-H motif" evidence="2">
    <location>
        <begin position="40"/>
        <end position="59"/>
    </location>
</feature>
<dbReference type="EMBL" id="JBHSKG010000010">
    <property type="protein sequence ID" value="MFC5140443.1"/>
    <property type="molecule type" value="Genomic_DNA"/>
</dbReference>
<dbReference type="InterPro" id="IPR041490">
    <property type="entry name" value="KstR2_TetR_C"/>
</dbReference>
<accession>A0ABV9ZJV6</accession>
<dbReference type="PANTHER" id="PTHR30055">
    <property type="entry name" value="HTH-TYPE TRANSCRIPTIONAL REGULATOR RUTR"/>
    <property type="match status" value="1"/>
</dbReference>
<dbReference type="SUPFAM" id="SSF46689">
    <property type="entry name" value="Homeodomain-like"/>
    <property type="match status" value="1"/>
</dbReference>
<name>A0ABV9ZJV6_9PSEU</name>
<dbReference type="Gene3D" id="1.10.357.10">
    <property type="entry name" value="Tetracycline Repressor, domain 2"/>
    <property type="match status" value="1"/>
</dbReference>
<dbReference type="SUPFAM" id="SSF48498">
    <property type="entry name" value="Tetracyclin repressor-like, C-terminal domain"/>
    <property type="match status" value="1"/>
</dbReference>
<dbReference type="InterPro" id="IPR001647">
    <property type="entry name" value="HTH_TetR"/>
</dbReference>
<evidence type="ECO:0000256" key="2">
    <source>
        <dbReference type="PROSITE-ProRule" id="PRU00335"/>
    </source>
</evidence>
<protein>
    <submittedName>
        <fullName evidence="4">TetR family transcriptional regulator</fullName>
    </submittedName>
</protein>
<evidence type="ECO:0000313" key="5">
    <source>
        <dbReference type="Proteomes" id="UP001596175"/>
    </source>
</evidence>
<sequence>MSTDPADLAVRRATRTALTPDVVLDAALTLFARRGYHGTALSEIAEVLGVRTPSLYNHMGSKHDLLRTIVDRTTADVLADFHRVLDPDAPPTEQLREATRVYVRRHATHRREALVVNRDTGSLAEPAFGEMQARRREHEHALRAVIARGVAAGDFRVESAALASFAIREMSVSVARWFSPEGALSAEAVAEQYSAFALRIVGA</sequence>
<evidence type="ECO:0000256" key="1">
    <source>
        <dbReference type="ARBA" id="ARBA00023125"/>
    </source>
</evidence>
<organism evidence="4 5">
    <name type="scientific">Actinomycetospora rhizophila</name>
    <dbReference type="NCBI Taxonomy" id="1416876"/>
    <lineage>
        <taxon>Bacteria</taxon>
        <taxon>Bacillati</taxon>
        <taxon>Actinomycetota</taxon>
        <taxon>Actinomycetes</taxon>
        <taxon>Pseudonocardiales</taxon>
        <taxon>Pseudonocardiaceae</taxon>
        <taxon>Actinomycetospora</taxon>
    </lineage>
</organism>
<dbReference type="Pfam" id="PF00440">
    <property type="entry name" value="TetR_N"/>
    <property type="match status" value="1"/>
</dbReference>
<dbReference type="Proteomes" id="UP001596175">
    <property type="component" value="Unassembled WGS sequence"/>
</dbReference>
<dbReference type="Pfam" id="PF17932">
    <property type="entry name" value="TetR_C_24"/>
    <property type="match status" value="1"/>
</dbReference>
<gene>
    <name evidence="4" type="ORF">ACFPK1_19550</name>
</gene>
<reference evidence="5" key="1">
    <citation type="journal article" date="2019" name="Int. J. Syst. Evol. Microbiol.">
        <title>The Global Catalogue of Microorganisms (GCM) 10K type strain sequencing project: providing services to taxonomists for standard genome sequencing and annotation.</title>
        <authorList>
            <consortium name="The Broad Institute Genomics Platform"/>
            <consortium name="The Broad Institute Genome Sequencing Center for Infectious Disease"/>
            <person name="Wu L."/>
            <person name="Ma J."/>
        </authorList>
    </citation>
    <scope>NUCLEOTIDE SEQUENCE [LARGE SCALE GENOMIC DNA]</scope>
    <source>
        <strain evidence="5">XZYJ18</strain>
    </source>
</reference>
<evidence type="ECO:0000259" key="3">
    <source>
        <dbReference type="PROSITE" id="PS50977"/>
    </source>
</evidence>
<dbReference type="PROSITE" id="PS50977">
    <property type="entry name" value="HTH_TETR_2"/>
    <property type="match status" value="1"/>
</dbReference>
<proteinExistence type="predicted"/>
<dbReference type="PRINTS" id="PR00455">
    <property type="entry name" value="HTHTETR"/>
</dbReference>
<dbReference type="InterPro" id="IPR050109">
    <property type="entry name" value="HTH-type_TetR-like_transc_reg"/>
</dbReference>
<dbReference type="InterPro" id="IPR009057">
    <property type="entry name" value="Homeodomain-like_sf"/>
</dbReference>
<dbReference type="InterPro" id="IPR036271">
    <property type="entry name" value="Tet_transcr_reg_TetR-rel_C_sf"/>
</dbReference>
<keyword evidence="1 2" id="KW-0238">DNA-binding</keyword>
<dbReference type="PANTHER" id="PTHR30055:SF200">
    <property type="entry name" value="HTH-TYPE TRANSCRIPTIONAL REPRESSOR BDCR"/>
    <property type="match status" value="1"/>
</dbReference>
<feature type="domain" description="HTH tetR-type" evidence="3">
    <location>
        <begin position="17"/>
        <end position="77"/>
    </location>
</feature>
<comment type="caution">
    <text evidence="4">The sequence shown here is derived from an EMBL/GenBank/DDBJ whole genome shotgun (WGS) entry which is preliminary data.</text>
</comment>
<keyword evidence="5" id="KW-1185">Reference proteome</keyword>
<evidence type="ECO:0000313" key="4">
    <source>
        <dbReference type="EMBL" id="MFC5140443.1"/>
    </source>
</evidence>